<dbReference type="InterPro" id="IPR008978">
    <property type="entry name" value="HSP20-like_chaperone"/>
</dbReference>
<dbReference type="Proteomes" id="UP001289374">
    <property type="component" value="Unassembled WGS sequence"/>
</dbReference>
<protein>
    <recommendedName>
        <fullName evidence="6">HSP20-like chaperones superfamily protein</fullName>
    </recommendedName>
</protein>
<dbReference type="Pfam" id="PF26145">
    <property type="entry name" value="DUF8041"/>
    <property type="match status" value="2"/>
</dbReference>
<reference evidence="4" key="2">
    <citation type="journal article" date="2024" name="Plant">
        <title>Genomic evolution and insights into agronomic trait innovations of Sesamum species.</title>
        <authorList>
            <person name="Miao H."/>
            <person name="Wang L."/>
            <person name="Qu L."/>
            <person name="Liu H."/>
            <person name="Sun Y."/>
            <person name="Le M."/>
            <person name="Wang Q."/>
            <person name="Wei S."/>
            <person name="Zheng Y."/>
            <person name="Lin W."/>
            <person name="Duan Y."/>
            <person name="Cao H."/>
            <person name="Xiong S."/>
            <person name="Wang X."/>
            <person name="Wei L."/>
            <person name="Li C."/>
            <person name="Ma Q."/>
            <person name="Ju M."/>
            <person name="Zhao R."/>
            <person name="Li G."/>
            <person name="Mu C."/>
            <person name="Tian Q."/>
            <person name="Mei H."/>
            <person name="Zhang T."/>
            <person name="Gao T."/>
            <person name="Zhang H."/>
        </authorList>
    </citation>
    <scope>NUCLEOTIDE SEQUENCE</scope>
    <source>
        <strain evidence="4">K16</strain>
    </source>
</reference>
<gene>
    <name evidence="4" type="ORF">Sango_0464500</name>
</gene>
<evidence type="ECO:0008006" key="6">
    <source>
        <dbReference type="Google" id="ProtNLM"/>
    </source>
</evidence>
<dbReference type="PANTHER" id="PTHR33981">
    <property type="entry name" value="EXPRESSED PROTEIN"/>
    <property type="match status" value="1"/>
</dbReference>
<keyword evidence="5" id="KW-1185">Reference proteome</keyword>
<reference evidence="4" key="1">
    <citation type="submission" date="2020-06" db="EMBL/GenBank/DDBJ databases">
        <authorList>
            <person name="Li T."/>
            <person name="Hu X."/>
            <person name="Zhang T."/>
            <person name="Song X."/>
            <person name="Zhang H."/>
            <person name="Dai N."/>
            <person name="Sheng W."/>
            <person name="Hou X."/>
            <person name="Wei L."/>
        </authorList>
    </citation>
    <scope>NUCLEOTIDE SEQUENCE</scope>
    <source>
        <strain evidence="4">K16</strain>
        <tissue evidence="4">Leaf</tissue>
    </source>
</reference>
<evidence type="ECO:0000259" key="2">
    <source>
        <dbReference type="Pfam" id="PF26144"/>
    </source>
</evidence>
<evidence type="ECO:0000313" key="4">
    <source>
        <dbReference type="EMBL" id="KAK4408835.1"/>
    </source>
</evidence>
<dbReference type="PANTHER" id="PTHR33981:SF10">
    <property type="entry name" value="HSP20-LIKE CHAPERONES SUPERFAMILY PROTEIN"/>
    <property type="match status" value="1"/>
</dbReference>
<dbReference type="CDD" id="cd06464">
    <property type="entry name" value="ACD_sHsps-like"/>
    <property type="match status" value="1"/>
</dbReference>
<dbReference type="SUPFAM" id="SSF49764">
    <property type="entry name" value="HSP20-like chaperones"/>
    <property type="match status" value="1"/>
</dbReference>
<feature type="domain" description="DUF8041" evidence="3">
    <location>
        <begin position="123"/>
        <end position="235"/>
    </location>
</feature>
<organism evidence="4 5">
    <name type="scientific">Sesamum angolense</name>
    <dbReference type="NCBI Taxonomy" id="2727404"/>
    <lineage>
        <taxon>Eukaryota</taxon>
        <taxon>Viridiplantae</taxon>
        <taxon>Streptophyta</taxon>
        <taxon>Embryophyta</taxon>
        <taxon>Tracheophyta</taxon>
        <taxon>Spermatophyta</taxon>
        <taxon>Magnoliopsida</taxon>
        <taxon>eudicotyledons</taxon>
        <taxon>Gunneridae</taxon>
        <taxon>Pentapetalae</taxon>
        <taxon>asterids</taxon>
        <taxon>lamiids</taxon>
        <taxon>Lamiales</taxon>
        <taxon>Pedaliaceae</taxon>
        <taxon>Sesamum</taxon>
    </lineage>
</organism>
<evidence type="ECO:0000259" key="3">
    <source>
        <dbReference type="Pfam" id="PF26145"/>
    </source>
</evidence>
<sequence>MGEDLLTSLSIENYHPSTFLSMDSITCHEESDRDMNRQVILSGPPDINLPLSVERSPPPQPWNHDSFDMLEVGLGHQVNDSDKLLDLPKNGRKCAKRLDSVWGAWFFFSFYFKPVLKDKSKCNHDMENIYMWVFKERPENALGKMQLRSYMNGHSRQGQRPFPFSADKGFVRSHKMQRKHYRGLSNPQCLHGIELVPSPNLMGLDDEEQKKWVELTGRDLNFCIPPEAKEFSSWRNLPNTDFELERPLPPLKNHNSHPPAKKLLNGSGLNLSTQPSNHVNGNGMDLSSVGNKKRKDLFSNGNDEDCCLPNNVNGDRHQDAEFHPFEPPWLSEFTGVMRNVYGPVTAAKTIYEDEEGYLILVTLPFADPEKVKVHWWNHLTHGVVKISSVSTACMPFIQRSDRTFKLSDPAPEHCPPGEFRREIPLPTRIPDDAKLEAYFDKSGTVLEIKVPKHRAGPEEHEVPVCLRPPNEFVLS</sequence>
<evidence type="ECO:0000313" key="5">
    <source>
        <dbReference type="Proteomes" id="UP001289374"/>
    </source>
</evidence>
<feature type="region of interest" description="Disordered" evidence="1">
    <location>
        <begin position="257"/>
        <end position="287"/>
    </location>
</feature>
<name>A0AAE1XBR0_9LAMI</name>
<accession>A0AAE1XBR0</accession>
<evidence type="ECO:0000256" key="1">
    <source>
        <dbReference type="SAM" id="MobiDB-lite"/>
    </source>
</evidence>
<feature type="domain" description="DUF8041" evidence="3">
    <location>
        <begin position="93"/>
        <end position="122"/>
    </location>
</feature>
<dbReference type="EMBL" id="JACGWL010000002">
    <property type="protein sequence ID" value="KAK4408835.1"/>
    <property type="molecule type" value="Genomic_DNA"/>
</dbReference>
<dbReference type="AlphaFoldDB" id="A0AAE1XBR0"/>
<proteinExistence type="predicted"/>
<comment type="caution">
    <text evidence="4">The sequence shown here is derived from an EMBL/GenBank/DDBJ whole genome shotgun (WGS) entry which is preliminary data.</text>
</comment>
<dbReference type="InterPro" id="IPR058937">
    <property type="entry name" value="ACL_Hsps-like_put"/>
</dbReference>
<dbReference type="Pfam" id="PF26144">
    <property type="entry name" value="ACL_Hsps-like"/>
    <property type="match status" value="1"/>
</dbReference>
<dbReference type="Gene3D" id="2.60.40.790">
    <property type="match status" value="1"/>
</dbReference>
<feature type="compositionally biased region" description="Polar residues" evidence="1">
    <location>
        <begin position="267"/>
        <end position="280"/>
    </location>
</feature>
<dbReference type="InterPro" id="IPR058354">
    <property type="entry name" value="DUF8041"/>
</dbReference>
<feature type="domain" description="Hsps-like putative alpha-crystallin-like" evidence="2">
    <location>
        <begin position="344"/>
        <end position="452"/>
    </location>
</feature>